<keyword evidence="2" id="KW-1185">Reference proteome</keyword>
<organism evidence="1 2">
    <name type="scientific">Parasedimentitalea psychrophila</name>
    <dbReference type="NCBI Taxonomy" id="2997337"/>
    <lineage>
        <taxon>Bacteria</taxon>
        <taxon>Pseudomonadati</taxon>
        <taxon>Pseudomonadota</taxon>
        <taxon>Alphaproteobacteria</taxon>
        <taxon>Rhodobacterales</taxon>
        <taxon>Paracoccaceae</taxon>
        <taxon>Parasedimentitalea</taxon>
    </lineage>
</organism>
<gene>
    <name evidence="1" type="ORF">QPJ95_02675</name>
</gene>
<evidence type="ECO:0000313" key="1">
    <source>
        <dbReference type="EMBL" id="WIY25856.1"/>
    </source>
</evidence>
<protein>
    <submittedName>
        <fullName evidence="1">Uncharacterized protein</fullName>
    </submittedName>
</protein>
<name>A0A9Y2KZA0_9RHOB</name>
<dbReference type="Proteomes" id="UP001238334">
    <property type="component" value="Chromosome"/>
</dbReference>
<dbReference type="EMBL" id="CP127247">
    <property type="protein sequence ID" value="WIY25856.1"/>
    <property type="molecule type" value="Genomic_DNA"/>
</dbReference>
<sequence length="129" mass="13426">MDITARLDSLRKTTAGCGLVAFGDLGTRLVLRSSAAVQHRQEYLDQLCAQAEHGFHLQDALAAPITAPSGGAATVIVVTPQETRIYIRRPGATASTANDAILAVCDNEHSAQALVAPAMSLLSDLSEGA</sequence>
<dbReference type="RefSeq" id="WP_270918275.1">
    <property type="nucleotide sequence ID" value="NZ_CP127247.1"/>
</dbReference>
<evidence type="ECO:0000313" key="2">
    <source>
        <dbReference type="Proteomes" id="UP001238334"/>
    </source>
</evidence>
<proteinExistence type="predicted"/>
<accession>A0A9Y2KZA0</accession>
<dbReference type="AlphaFoldDB" id="A0A9Y2KZA0"/>
<dbReference type="KEGG" id="ppso:QPJ95_02675"/>
<reference evidence="1 2" key="1">
    <citation type="submission" date="2023-06" db="EMBL/GenBank/DDBJ databases">
        <title>Parasedimentitalea psychrophila sp. nov., a psychrophilic bacterium isolated from deep-sea sediment.</title>
        <authorList>
            <person name="Li A."/>
        </authorList>
    </citation>
    <scope>NUCLEOTIDE SEQUENCE [LARGE SCALE GENOMIC DNA]</scope>
    <source>
        <strain evidence="1 2">QS115</strain>
    </source>
</reference>